<protein>
    <submittedName>
        <fullName evidence="2">Uncharacterized protein</fullName>
    </submittedName>
</protein>
<evidence type="ECO:0000313" key="3">
    <source>
        <dbReference type="Proteomes" id="UP000277204"/>
    </source>
</evidence>
<name>A0A3P7YWK6_9TREM</name>
<reference evidence="2 3" key="1">
    <citation type="submission" date="2018-11" db="EMBL/GenBank/DDBJ databases">
        <authorList>
            <consortium name="Pathogen Informatics"/>
        </authorList>
    </citation>
    <scope>NUCLEOTIDE SEQUENCE [LARGE SCALE GENOMIC DNA]</scope>
    <source>
        <strain evidence="2 3">Zambia</strain>
    </source>
</reference>
<dbReference type="AlphaFoldDB" id="A0A3P7YWK6"/>
<dbReference type="EMBL" id="UZAI01002955">
    <property type="protein sequence ID" value="VDO75937.1"/>
    <property type="molecule type" value="Genomic_DNA"/>
</dbReference>
<dbReference type="Proteomes" id="UP000277204">
    <property type="component" value="Unassembled WGS sequence"/>
</dbReference>
<feature type="transmembrane region" description="Helical" evidence="1">
    <location>
        <begin position="21"/>
        <end position="39"/>
    </location>
</feature>
<keyword evidence="1" id="KW-0812">Transmembrane</keyword>
<evidence type="ECO:0000313" key="2">
    <source>
        <dbReference type="EMBL" id="VDO75937.1"/>
    </source>
</evidence>
<gene>
    <name evidence="2" type="ORF">SMRZ_LOCUS7366</name>
</gene>
<proteinExistence type="predicted"/>
<keyword evidence="1" id="KW-0472">Membrane</keyword>
<accession>A0A3P7YWK6</accession>
<sequence length="49" mass="6034">MTLPEYHEWFTSRRTRRNQTTFCHDSAFSFFIIITIRMMKSETSKHISY</sequence>
<keyword evidence="1" id="KW-1133">Transmembrane helix</keyword>
<organism evidence="2 3">
    <name type="scientific">Schistosoma margrebowiei</name>
    <dbReference type="NCBI Taxonomy" id="48269"/>
    <lineage>
        <taxon>Eukaryota</taxon>
        <taxon>Metazoa</taxon>
        <taxon>Spiralia</taxon>
        <taxon>Lophotrochozoa</taxon>
        <taxon>Platyhelminthes</taxon>
        <taxon>Trematoda</taxon>
        <taxon>Digenea</taxon>
        <taxon>Strigeidida</taxon>
        <taxon>Schistosomatoidea</taxon>
        <taxon>Schistosomatidae</taxon>
        <taxon>Schistosoma</taxon>
    </lineage>
</organism>
<keyword evidence="3" id="KW-1185">Reference proteome</keyword>
<evidence type="ECO:0000256" key="1">
    <source>
        <dbReference type="SAM" id="Phobius"/>
    </source>
</evidence>